<accession>A0A1Q5TEA6</accession>
<feature type="compositionally biased region" description="Low complexity" evidence="1">
    <location>
        <begin position="31"/>
        <end position="51"/>
    </location>
</feature>
<feature type="compositionally biased region" description="Acidic residues" evidence="1">
    <location>
        <begin position="80"/>
        <end position="121"/>
    </location>
</feature>
<keyword evidence="3" id="KW-1185">Reference proteome</keyword>
<name>A0A1Q5TEA6_9EURO</name>
<dbReference type="AlphaFoldDB" id="A0A1Q5TEA6"/>
<dbReference type="Proteomes" id="UP000186955">
    <property type="component" value="Unassembled WGS sequence"/>
</dbReference>
<organism evidence="2 3">
    <name type="scientific">Penicillium subrubescens</name>
    <dbReference type="NCBI Taxonomy" id="1316194"/>
    <lineage>
        <taxon>Eukaryota</taxon>
        <taxon>Fungi</taxon>
        <taxon>Dikarya</taxon>
        <taxon>Ascomycota</taxon>
        <taxon>Pezizomycotina</taxon>
        <taxon>Eurotiomycetes</taxon>
        <taxon>Eurotiomycetidae</taxon>
        <taxon>Eurotiales</taxon>
        <taxon>Aspergillaceae</taxon>
        <taxon>Penicillium</taxon>
    </lineage>
</organism>
<gene>
    <name evidence="2" type="ORF">PENSUB_9228</name>
</gene>
<evidence type="ECO:0000313" key="3">
    <source>
        <dbReference type="Proteomes" id="UP000186955"/>
    </source>
</evidence>
<feature type="compositionally biased region" description="Basic and acidic residues" evidence="1">
    <location>
        <begin position="1"/>
        <end position="11"/>
    </location>
</feature>
<dbReference type="EMBL" id="MNBE01000672">
    <property type="protein sequence ID" value="OKO98552.1"/>
    <property type="molecule type" value="Genomic_DNA"/>
</dbReference>
<evidence type="ECO:0000313" key="2">
    <source>
        <dbReference type="EMBL" id="OKO98552.1"/>
    </source>
</evidence>
<feature type="region of interest" description="Disordered" evidence="1">
    <location>
        <begin position="1"/>
        <end position="128"/>
    </location>
</feature>
<protein>
    <submittedName>
        <fullName evidence="2">Uncharacterized protein</fullName>
    </submittedName>
</protein>
<evidence type="ECO:0000256" key="1">
    <source>
        <dbReference type="SAM" id="MobiDB-lite"/>
    </source>
</evidence>
<proteinExistence type="predicted"/>
<sequence length="290" mass="32176">MASQLDDRDTGVPEDPSDVPSHEVGQEELELSQQLENSKTSTPSTNTTCLNPEVPQRENIPVLCKVNPLGQCRNAKNDSESDASYEDQSEESDEDAEESNTDLGEEECNDGEEIEQSEEALESPAAGIIGHKRESEGIMRVLGPSEVTGLLRRTLYRLPSEKIIYLDEIQTVISKLDGGEFREAVRNSLSPFSKNTYPRAQVSSAAIFSPLEAYSALGNLQEDGYLGLRCFLVDALISWGTESSIKVLWKHIAKLGEEAQRWIENHARIELDKLRELAPITEEVLALNDE</sequence>
<comment type="caution">
    <text evidence="2">The sequence shown here is derived from an EMBL/GenBank/DDBJ whole genome shotgun (WGS) entry which is preliminary data.</text>
</comment>
<reference evidence="2 3" key="1">
    <citation type="submission" date="2016-10" db="EMBL/GenBank/DDBJ databases">
        <title>Genome sequence of the ascomycete fungus Penicillium subrubescens.</title>
        <authorList>
            <person name="De Vries R.P."/>
            <person name="Peng M."/>
            <person name="Dilokpimol A."/>
            <person name="Hilden K."/>
            <person name="Makela M.R."/>
            <person name="Grigoriev I."/>
            <person name="Riley R."/>
            <person name="Granchi Z."/>
        </authorList>
    </citation>
    <scope>NUCLEOTIDE SEQUENCE [LARGE SCALE GENOMIC DNA]</scope>
    <source>
        <strain evidence="2 3">CBS 132785</strain>
    </source>
</reference>